<dbReference type="Proteomes" id="UP001589758">
    <property type="component" value="Unassembled WGS sequence"/>
</dbReference>
<dbReference type="PANTHER" id="PTHR11002:SF76">
    <property type="entry name" value="CARBONIC ANHYDRASE"/>
    <property type="match status" value="1"/>
</dbReference>
<comment type="catalytic activity">
    <reaction evidence="7 8">
        <text>hydrogencarbonate + H(+) = CO2 + H2O</text>
        <dbReference type="Rhea" id="RHEA:10748"/>
        <dbReference type="ChEBI" id="CHEBI:15377"/>
        <dbReference type="ChEBI" id="CHEBI:15378"/>
        <dbReference type="ChEBI" id="CHEBI:16526"/>
        <dbReference type="ChEBI" id="CHEBI:17544"/>
        <dbReference type="EC" id="4.2.1.1"/>
    </reaction>
</comment>
<dbReference type="PROSITE" id="PS00704">
    <property type="entry name" value="PROK_CO2_ANHYDRASE_1"/>
    <property type="match status" value="1"/>
</dbReference>
<dbReference type="PANTHER" id="PTHR11002">
    <property type="entry name" value="CARBONIC ANHYDRASE"/>
    <property type="match status" value="1"/>
</dbReference>
<evidence type="ECO:0000256" key="5">
    <source>
        <dbReference type="ARBA" id="ARBA00022833"/>
    </source>
</evidence>
<dbReference type="Gene3D" id="3.40.1050.10">
    <property type="entry name" value="Carbonic anhydrase"/>
    <property type="match status" value="1"/>
</dbReference>
<evidence type="ECO:0000313" key="9">
    <source>
        <dbReference type="EMBL" id="MFC0180327.1"/>
    </source>
</evidence>
<keyword evidence="5 8" id="KW-0862">Zinc</keyword>
<evidence type="ECO:0000256" key="6">
    <source>
        <dbReference type="ARBA" id="ARBA00023239"/>
    </source>
</evidence>
<evidence type="ECO:0000256" key="4">
    <source>
        <dbReference type="ARBA" id="ARBA00022723"/>
    </source>
</evidence>
<comment type="similarity">
    <text evidence="2 8">Belongs to the beta-class carbonic anhydrase family.</text>
</comment>
<reference evidence="9 10" key="1">
    <citation type="submission" date="2024-09" db="EMBL/GenBank/DDBJ databases">
        <authorList>
            <person name="Sun Q."/>
            <person name="Mori K."/>
        </authorList>
    </citation>
    <scope>NUCLEOTIDE SEQUENCE [LARGE SCALE GENOMIC DNA]</scope>
    <source>
        <strain evidence="9 10">CCM 8545</strain>
    </source>
</reference>
<dbReference type="EC" id="4.2.1.1" evidence="3 8"/>
<protein>
    <recommendedName>
        <fullName evidence="3 8">Carbonic anhydrase</fullName>
        <ecNumber evidence="3 8">4.2.1.1</ecNumber>
    </recommendedName>
    <alternativeName>
        <fullName evidence="8">Carbonate dehydratase</fullName>
    </alternativeName>
</protein>
<keyword evidence="4" id="KW-0479">Metal-binding</keyword>
<dbReference type="SMART" id="SM00947">
    <property type="entry name" value="Pro_CA"/>
    <property type="match status" value="1"/>
</dbReference>
<gene>
    <name evidence="9" type="primary">can</name>
    <name evidence="9" type="ORF">ACFFIT_09590</name>
</gene>
<dbReference type="InterPro" id="IPR015892">
    <property type="entry name" value="Carbonic_anhydrase_CS"/>
</dbReference>
<name>A0ABV6CCF6_9GAMM</name>
<comment type="function">
    <text evidence="8">Reversible hydration of carbon dioxide.</text>
</comment>
<dbReference type="InterPro" id="IPR036874">
    <property type="entry name" value="Carbonic_anhydrase_sf"/>
</dbReference>
<dbReference type="SUPFAM" id="SSF53056">
    <property type="entry name" value="beta-carbonic anhydrase, cab"/>
    <property type="match status" value="1"/>
</dbReference>
<dbReference type="EMBL" id="JBHLXE010000100">
    <property type="protein sequence ID" value="MFC0180327.1"/>
    <property type="molecule type" value="Genomic_DNA"/>
</dbReference>
<evidence type="ECO:0000256" key="1">
    <source>
        <dbReference type="ARBA" id="ARBA00001947"/>
    </source>
</evidence>
<evidence type="ECO:0000313" key="10">
    <source>
        <dbReference type="Proteomes" id="UP001589758"/>
    </source>
</evidence>
<comment type="cofactor">
    <cofactor evidence="1">
        <name>Zn(2+)</name>
        <dbReference type="ChEBI" id="CHEBI:29105"/>
    </cofactor>
</comment>
<evidence type="ECO:0000256" key="3">
    <source>
        <dbReference type="ARBA" id="ARBA00012925"/>
    </source>
</evidence>
<organism evidence="9 10">
    <name type="scientific">Thorsellia kenyensis</name>
    <dbReference type="NCBI Taxonomy" id="1549888"/>
    <lineage>
        <taxon>Bacteria</taxon>
        <taxon>Pseudomonadati</taxon>
        <taxon>Pseudomonadota</taxon>
        <taxon>Gammaproteobacteria</taxon>
        <taxon>Enterobacterales</taxon>
        <taxon>Thorselliaceae</taxon>
        <taxon>Thorsellia</taxon>
    </lineage>
</organism>
<accession>A0ABV6CCF6</accession>
<dbReference type="RefSeq" id="WP_385877439.1">
    <property type="nucleotide sequence ID" value="NZ_JBHLXE010000100.1"/>
</dbReference>
<evidence type="ECO:0000256" key="7">
    <source>
        <dbReference type="ARBA" id="ARBA00048348"/>
    </source>
</evidence>
<keyword evidence="10" id="KW-1185">Reference proteome</keyword>
<dbReference type="InterPro" id="IPR001765">
    <property type="entry name" value="Carbonic_anhydrase"/>
</dbReference>
<comment type="caution">
    <text evidence="9">The sequence shown here is derived from an EMBL/GenBank/DDBJ whole genome shotgun (WGS) entry which is preliminary data.</text>
</comment>
<evidence type="ECO:0000256" key="8">
    <source>
        <dbReference type="RuleBase" id="RU003956"/>
    </source>
</evidence>
<dbReference type="PROSITE" id="PS00705">
    <property type="entry name" value="PROK_CO2_ANHYDRASE_2"/>
    <property type="match status" value="1"/>
</dbReference>
<dbReference type="NCBIfam" id="NF007756">
    <property type="entry name" value="PRK10437.1"/>
    <property type="match status" value="1"/>
</dbReference>
<sequence length="249" mass="28091">MGSNNHNKDHHNHIQGNPSCSSYCNKNHTNACIEDIIKNNTEWAENIHKHDPDFFQRLSQNQTPRFLWIGCSDSRVPAETLTGLEPGELFVHRNVANLVVHTDLNCLSVVQYAVEVLKVEHIIVCGHYNCGGIVAAVENKELGLIDNWLLNIRDLLFKHAGLLGHLSKEKRMNALCEINVIEQVYNLGHSTIMQSAWKSGQNLSIHGWVYGLDDGKVNDLEISARNQSTLEQAYRRAIAKLEVHADKED</sequence>
<keyword evidence="6 8" id="KW-0456">Lyase</keyword>
<proteinExistence type="inferred from homology"/>
<evidence type="ECO:0000256" key="2">
    <source>
        <dbReference type="ARBA" id="ARBA00006217"/>
    </source>
</evidence>
<dbReference type="Pfam" id="PF00484">
    <property type="entry name" value="Pro_CA"/>
    <property type="match status" value="1"/>
</dbReference>
<dbReference type="CDD" id="cd00883">
    <property type="entry name" value="beta_CA_cladeA"/>
    <property type="match status" value="1"/>
</dbReference>